<dbReference type="AlphaFoldDB" id="A0A430JI61"/>
<name>A0A430JI61_9BACL</name>
<evidence type="ECO:0000256" key="11">
    <source>
        <dbReference type="SAM" id="Phobius"/>
    </source>
</evidence>
<evidence type="ECO:0000256" key="1">
    <source>
        <dbReference type="ARBA" id="ARBA00004162"/>
    </source>
</evidence>
<organism evidence="14 15">
    <name type="scientific">Paenibacillus whitsoniae</name>
    <dbReference type="NCBI Taxonomy" id="2496558"/>
    <lineage>
        <taxon>Bacteria</taxon>
        <taxon>Bacillati</taxon>
        <taxon>Bacillota</taxon>
        <taxon>Bacilli</taxon>
        <taxon>Bacillales</taxon>
        <taxon>Paenibacillaceae</taxon>
        <taxon>Paenibacillus</taxon>
    </lineage>
</organism>
<feature type="signal peptide" evidence="12">
    <location>
        <begin position="1"/>
        <end position="21"/>
    </location>
</feature>
<feature type="coiled-coil region" evidence="9">
    <location>
        <begin position="658"/>
        <end position="731"/>
    </location>
</feature>
<dbReference type="GO" id="GO:0000921">
    <property type="term" value="P:septin ring assembly"/>
    <property type="evidence" value="ECO:0007669"/>
    <property type="project" value="InterPro"/>
</dbReference>
<dbReference type="GO" id="GO:0005886">
    <property type="term" value="C:plasma membrane"/>
    <property type="evidence" value="ECO:0007669"/>
    <property type="project" value="UniProtKB-SubCell"/>
</dbReference>
<feature type="chain" id="PRO_5019463438" description="TPM domain-containing protein" evidence="12">
    <location>
        <begin position="22"/>
        <end position="841"/>
    </location>
</feature>
<gene>
    <name evidence="14" type="ORF">EJQ19_05490</name>
</gene>
<evidence type="ECO:0000256" key="3">
    <source>
        <dbReference type="ARBA" id="ARBA00022692"/>
    </source>
</evidence>
<sequence>MKKALWFIFVFMTLCVSVAHAAGLPTKSASHIYDTAGMISPDQLPALEKAAGAGAYALYVLTVDSLGNEGADAYAKRVYETWSLQGNDVVALLSKAERRIQLYFVNEALQAKLDALPADYAGSDYASRPSIDRFVGKHFTPAAKNGDFGKGLVQLITELNGFAAPQAQEAPAAAGAATAPQPTAPAAPTAQNERSGETTLTFPSAPQRESADAAALALKTVILIVVSCVLLFALFLAGRYYYCVFLKRKGRAASEKIWLELTKSQEKLKPLLDIYNGPATKQNLFPLASLIEETIQAVQMLFQSIQNQPILIFSGASKRELDTLLERVDTSRQESCGIAEQADELVRLDQTNSQEVKDVQNLLAALTERVKETASQYPTSFRRIKEEILANSQKAEAVYTQQLTDLVDAAALLRPQREQTAEHHKLLDELPNLLAMLSEGPSKIQTTEATITAELEKHGLRLVEWNPYEKTAYALDSHKRLSRALEQGDLREANNCANAIRAALAEAVQMIAQRLELRAAVQKQMAWAGEFIVTFDVNVKACQTALHTMQNQFAPSDWSVMRERYTAVAEAFIQITGSAEMIKKAWAEQSYAFAHQLLNKMEQLSASAESTLQEALQIYTRSMERLKEIRSEASSKWSHYQKAVTLQNRNAIAIPRQLAQLDDTIRRQKAKLDDLLSHPLIPLHELDALHVSFSGNVASFVDEVERIVKEKQQAERRIREIRDRYNSVYARTRSRRISGSHGRNYQAQMGEIDRLFMLGMYAEAVNHLRDADHAIDGMQREYDEIIREEHRRQEEERRRQEDERRRQEEERQRQSSSSSSSSWSSSSDSSSSNGSTGGDNW</sequence>
<keyword evidence="3 11" id="KW-0812">Transmembrane</keyword>
<evidence type="ECO:0000256" key="9">
    <source>
        <dbReference type="SAM" id="Coils"/>
    </source>
</evidence>
<evidence type="ECO:0000256" key="4">
    <source>
        <dbReference type="ARBA" id="ARBA00022989"/>
    </source>
</evidence>
<feature type="domain" description="TPM" evidence="13">
    <location>
        <begin position="32"/>
        <end position="160"/>
    </location>
</feature>
<comment type="subcellular location">
    <subcellularLocation>
        <location evidence="1">Cell membrane</location>
        <topology evidence="1">Single-pass membrane protein</topology>
    </subcellularLocation>
</comment>
<dbReference type="InterPro" id="IPR007621">
    <property type="entry name" value="TPM_dom"/>
</dbReference>
<feature type="region of interest" description="Disordered" evidence="10">
    <location>
        <begin position="172"/>
        <end position="204"/>
    </location>
</feature>
<evidence type="ECO:0000313" key="14">
    <source>
        <dbReference type="EMBL" id="RTE10724.1"/>
    </source>
</evidence>
<evidence type="ECO:0000256" key="6">
    <source>
        <dbReference type="ARBA" id="ARBA00023136"/>
    </source>
</evidence>
<keyword evidence="12" id="KW-0732">Signal</keyword>
<feature type="compositionally biased region" description="Low complexity" evidence="10">
    <location>
        <begin position="172"/>
        <end position="191"/>
    </location>
</feature>
<feature type="compositionally biased region" description="Low complexity" evidence="10">
    <location>
        <begin position="814"/>
        <end position="832"/>
    </location>
</feature>
<keyword evidence="2" id="KW-0132">Cell division</keyword>
<feature type="compositionally biased region" description="Basic and acidic residues" evidence="10">
    <location>
        <begin position="790"/>
        <end position="813"/>
    </location>
</feature>
<evidence type="ECO:0000256" key="8">
    <source>
        <dbReference type="ARBA" id="ARBA00023306"/>
    </source>
</evidence>
<keyword evidence="4 11" id="KW-1133">Transmembrane helix</keyword>
<dbReference type="EMBL" id="RXHU01000015">
    <property type="protein sequence ID" value="RTE10724.1"/>
    <property type="molecule type" value="Genomic_DNA"/>
</dbReference>
<proteinExistence type="predicted"/>
<dbReference type="GO" id="GO:0005940">
    <property type="term" value="C:septin ring"/>
    <property type="evidence" value="ECO:0007669"/>
    <property type="project" value="InterPro"/>
</dbReference>
<feature type="region of interest" description="Disordered" evidence="10">
    <location>
        <begin position="790"/>
        <end position="841"/>
    </location>
</feature>
<dbReference type="Pfam" id="PF04536">
    <property type="entry name" value="TPM_phosphatase"/>
    <property type="match status" value="1"/>
</dbReference>
<dbReference type="RefSeq" id="WP_126140187.1">
    <property type="nucleotide sequence ID" value="NZ_RXHU01000015.1"/>
</dbReference>
<accession>A0A430JI61</accession>
<dbReference type="InterPro" id="IPR010379">
    <property type="entry name" value="EzrA"/>
</dbReference>
<keyword evidence="6 11" id="KW-0472">Membrane</keyword>
<keyword evidence="7" id="KW-0717">Septation</keyword>
<evidence type="ECO:0000256" key="12">
    <source>
        <dbReference type="SAM" id="SignalP"/>
    </source>
</evidence>
<protein>
    <recommendedName>
        <fullName evidence="13">TPM domain-containing protein</fullName>
    </recommendedName>
</protein>
<evidence type="ECO:0000313" key="15">
    <source>
        <dbReference type="Proteomes" id="UP000276128"/>
    </source>
</evidence>
<keyword evidence="8" id="KW-0131">Cell cycle</keyword>
<dbReference type="GO" id="GO:0000917">
    <property type="term" value="P:division septum assembly"/>
    <property type="evidence" value="ECO:0007669"/>
    <property type="project" value="UniProtKB-KW"/>
</dbReference>
<feature type="transmembrane region" description="Helical" evidence="11">
    <location>
        <begin position="216"/>
        <end position="242"/>
    </location>
</feature>
<evidence type="ECO:0000256" key="5">
    <source>
        <dbReference type="ARBA" id="ARBA00023054"/>
    </source>
</evidence>
<evidence type="ECO:0000256" key="2">
    <source>
        <dbReference type="ARBA" id="ARBA00022618"/>
    </source>
</evidence>
<evidence type="ECO:0000259" key="13">
    <source>
        <dbReference type="Pfam" id="PF04536"/>
    </source>
</evidence>
<dbReference type="Pfam" id="PF06160">
    <property type="entry name" value="EzrA"/>
    <property type="match status" value="1"/>
</dbReference>
<keyword evidence="15" id="KW-1185">Reference proteome</keyword>
<comment type="caution">
    <text evidence="14">The sequence shown here is derived from an EMBL/GenBank/DDBJ whole genome shotgun (WGS) entry which is preliminary data.</text>
</comment>
<evidence type="ECO:0000256" key="7">
    <source>
        <dbReference type="ARBA" id="ARBA00023210"/>
    </source>
</evidence>
<dbReference type="Proteomes" id="UP000276128">
    <property type="component" value="Unassembled WGS sequence"/>
</dbReference>
<reference evidence="14 15" key="1">
    <citation type="submission" date="2018-12" db="EMBL/GenBank/DDBJ databases">
        <title>Bacillus ochoae sp. nov., Paenibacillus whitsoniae sp. nov., Paenibacillus spiritus sp. nov. Isolated from the Mars Exploration Rover during spacecraft assembly.</title>
        <authorList>
            <person name="Seuylemezian A."/>
            <person name="Vaishampayan P."/>
        </authorList>
    </citation>
    <scope>NUCLEOTIDE SEQUENCE [LARGE SCALE GENOMIC DNA]</scope>
    <source>
        <strain evidence="14 15">MER 54</strain>
    </source>
</reference>
<keyword evidence="5 9" id="KW-0175">Coiled coil</keyword>
<dbReference type="OrthoDB" id="2510095at2"/>
<evidence type="ECO:0000256" key="10">
    <source>
        <dbReference type="SAM" id="MobiDB-lite"/>
    </source>
</evidence>
<dbReference type="Gene3D" id="3.10.310.50">
    <property type="match status" value="1"/>
</dbReference>